<dbReference type="SMART" id="SM00354">
    <property type="entry name" value="HTH_LACI"/>
    <property type="match status" value="1"/>
</dbReference>
<proteinExistence type="predicted"/>
<dbReference type="SUPFAM" id="SSF53822">
    <property type="entry name" value="Periplasmic binding protein-like I"/>
    <property type="match status" value="1"/>
</dbReference>
<dbReference type="InterPro" id="IPR000843">
    <property type="entry name" value="HTH_LacI"/>
</dbReference>
<dbReference type="Gene3D" id="1.10.260.40">
    <property type="entry name" value="lambda repressor-like DNA-binding domains"/>
    <property type="match status" value="1"/>
</dbReference>
<dbReference type="PANTHER" id="PTHR30146:SF152">
    <property type="entry name" value="TRANSCRIPTIONAL REGULATORY PROTEIN"/>
    <property type="match status" value="1"/>
</dbReference>
<dbReference type="RefSeq" id="WP_160861906.1">
    <property type="nucleotide sequence ID" value="NZ_WUMK01000010.1"/>
</dbReference>
<dbReference type="Proteomes" id="UP000435802">
    <property type="component" value="Unassembled WGS sequence"/>
</dbReference>
<dbReference type="GO" id="GO:0003700">
    <property type="term" value="F:DNA-binding transcription factor activity"/>
    <property type="evidence" value="ECO:0007669"/>
    <property type="project" value="TreeGrafter"/>
</dbReference>
<dbReference type="PROSITE" id="PS00356">
    <property type="entry name" value="HTH_LACI_1"/>
    <property type="match status" value="1"/>
</dbReference>
<evidence type="ECO:0000313" key="6">
    <source>
        <dbReference type="Proteomes" id="UP000435802"/>
    </source>
</evidence>
<evidence type="ECO:0000256" key="3">
    <source>
        <dbReference type="ARBA" id="ARBA00023163"/>
    </source>
</evidence>
<dbReference type="InterPro" id="IPR010982">
    <property type="entry name" value="Lambda_DNA-bd_dom_sf"/>
</dbReference>
<evidence type="ECO:0000256" key="2">
    <source>
        <dbReference type="ARBA" id="ARBA00023125"/>
    </source>
</evidence>
<dbReference type="AlphaFoldDB" id="A0A6N8SH79"/>
<dbReference type="CDD" id="cd06307">
    <property type="entry name" value="PBP1_sugar_binding"/>
    <property type="match status" value="1"/>
</dbReference>
<name>A0A6N8SH79_9HYPH</name>
<sequence length="341" mass="37208">MPKPAKPGTWKGPSVHEIARIAAVGSATVDRVLNNRNGVREKTRARVLAALEKLRHESAGSDVPVLIRLFCESGETFNAAMAAAVSEVNRTQAGIEIQGVYVTTSDAEPLAFARRVEQEGGEADGVVVIAREHPATNRAIRKLRTLGRPVICLTTDLPSSRRSIYVGNDQYAAGSVAALLIGNALPKVSNSILIVMSVPFRCQQEREMGFRRVLRSDFPYLKIEERVMSDDRPESTCEQLTRYFEANGHPAAIYNVAGANRGIARALEAVGKVRETVFVGHELSNHSRALLEAGVMDYVISHDFVAELTSAARWIKSNLDGVTSEPGYSQVLVHTRYNCGL</sequence>
<feature type="domain" description="HTH lacI-type" evidence="4">
    <location>
        <begin position="13"/>
        <end position="54"/>
    </location>
</feature>
<dbReference type="InterPro" id="IPR025997">
    <property type="entry name" value="SBP_2_dom"/>
</dbReference>
<dbReference type="PROSITE" id="PS50932">
    <property type="entry name" value="HTH_LACI_2"/>
    <property type="match status" value="1"/>
</dbReference>
<dbReference type="InterPro" id="IPR028082">
    <property type="entry name" value="Peripla_BP_I"/>
</dbReference>
<evidence type="ECO:0000259" key="4">
    <source>
        <dbReference type="PROSITE" id="PS50932"/>
    </source>
</evidence>
<dbReference type="Gene3D" id="3.40.50.2300">
    <property type="match status" value="2"/>
</dbReference>
<accession>A0A6N8SH79</accession>
<evidence type="ECO:0000313" key="5">
    <source>
        <dbReference type="EMBL" id="MXN48415.1"/>
    </source>
</evidence>
<dbReference type="SUPFAM" id="SSF47413">
    <property type="entry name" value="lambda repressor-like DNA-binding domains"/>
    <property type="match status" value="1"/>
</dbReference>
<evidence type="ECO:0000256" key="1">
    <source>
        <dbReference type="ARBA" id="ARBA00023015"/>
    </source>
</evidence>
<keyword evidence="3" id="KW-0804">Transcription</keyword>
<dbReference type="GO" id="GO:0000976">
    <property type="term" value="F:transcription cis-regulatory region binding"/>
    <property type="evidence" value="ECO:0007669"/>
    <property type="project" value="TreeGrafter"/>
</dbReference>
<dbReference type="OrthoDB" id="9805774at2"/>
<reference evidence="5 6" key="1">
    <citation type="submission" date="2019-12" db="EMBL/GenBank/DDBJ databases">
        <title>Shinella kummerowiae sp. nov., a symbiotic bacterium isolated from root nodules of the herbal legume Kummerowia stipulacea.</title>
        <authorList>
            <person name="Gao J."/>
        </authorList>
    </citation>
    <scope>NUCLEOTIDE SEQUENCE [LARGE SCALE GENOMIC DNA]</scope>
    <source>
        <strain evidence="5 6">CCBAU 25048</strain>
    </source>
</reference>
<gene>
    <name evidence="5" type="ORF">GR138_24685</name>
</gene>
<dbReference type="PANTHER" id="PTHR30146">
    <property type="entry name" value="LACI-RELATED TRANSCRIPTIONAL REPRESSOR"/>
    <property type="match status" value="1"/>
</dbReference>
<keyword evidence="1" id="KW-0805">Transcription regulation</keyword>
<dbReference type="Pfam" id="PF13407">
    <property type="entry name" value="Peripla_BP_4"/>
    <property type="match status" value="1"/>
</dbReference>
<comment type="caution">
    <text evidence="5">The sequence shown here is derived from an EMBL/GenBank/DDBJ whole genome shotgun (WGS) entry which is preliminary data.</text>
</comment>
<dbReference type="CDD" id="cd01392">
    <property type="entry name" value="HTH_LacI"/>
    <property type="match status" value="1"/>
</dbReference>
<dbReference type="EMBL" id="WUMK01000010">
    <property type="protein sequence ID" value="MXN48415.1"/>
    <property type="molecule type" value="Genomic_DNA"/>
</dbReference>
<keyword evidence="6" id="KW-1185">Reference proteome</keyword>
<protein>
    <submittedName>
        <fullName evidence="5">Substrate-binding domain-containing protein</fullName>
    </submittedName>
</protein>
<dbReference type="Pfam" id="PF00356">
    <property type="entry name" value="LacI"/>
    <property type="match status" value="1"/>
</dbReference>
<organism evidence="5 6">
    <name type="scientific">Shinella kummerowiae</name>
    <dbReference type="NCBI Taxonomy" id="417745"/>
    <lineage>
        <taxon>Bacteria</taxon>
        <taxon>Pseudomonadati</taxon>
        <taxon>Pseudomonadota</taxon>
        <taxon>Alphaproteobacteria</taxon>
        <taxon>Hyphomicrobiales</taxon>
        <taxon>Rhizobiaceae</taxon>
        <taxon>Shinella</taxon>
    </lineage>
</organism>
<keyword evidence="2" id="KW-0238">DNA-binding</keyword>